<dbReference type="PRINTS" id="PR00469">
    <property type="entry name" value="PNDRDTASEII"/>
</dbReference>
<evidence type="ECO:0000256" key="2">
    <source>
        <dbReference type="ARBA" id="ARBA00023002"/>
    </source>
</evidence>
<keyword evidence="1" id="KW-0285">Flavoprotein</keyword>
<feature type="domain" description="Cyclic nucleotide-binding" evidence="3">
    <location>
        <begin position="40"/>
        <end position="160"/>
    </location>
</feature>
<keyword evidence="5" id="KW-1185">Reference proteome</keyword>
<evidence type="ECO:0000313" key="5">
    <source>
        <dbReference type="Proteomes" id="UP000637267"/>
    </source>
</evidence>
<accession>A0ABQ2PB19</accession>
<dbReference type="EMBL" id="BMLX01000003">
    <property type="protein sequence ID" value="GGP22407.1"/>
    <property type="molecule type" value="Genomic_DNA"/>
</dbReference>
<dbReference type="InterPro" id="IPR050097">
    <property type="entry name" value="Ferredoxin-NADP_redctase_2"/>
</dbReference>
<dbReference type="Proteomes" id="UP000637267">
    <property type="component" value="Unassembled WGS sequence"/>
</dbReference>
<keyword evidence="2" id="KW-0560">Oxidoreductase</keyword>
<dbReference type="Pfam" id="PF00027">
    <property type="entry name" value="cNMP_binding"/>
    <property type="match status" value="1"/>
</dbReference>
<dbReference type="InterPro" id="IPR014710">
    <property type="entry name" value="RmlC-like_jellyroll"/>
</dbReference>
<dbReference type="SUPFAM" id="SSF51206">
    <property type="entry name" value="cAMP-binding domain-like"/>
    <property type="match status" value="1"/>
</dbReference>
<evidence type="ECO:0000313" key="4">
    <source>
        <dbReference type="EMBL" id="GGP22407.1"/>
    </source>
</evidence>
<dbReference type="Gene3D" id="2.60.120.10">
    <property type="entry name" value="Jelly Rolls"/>
    <property type="match status" value="1"/>
</dbReference>
<reference evidence="5" key="1">
    <citation type="journal article" date="2019" name="Int. J. Syst. Evol. Microbiol.">
        <title>The Global Catalogue of Microorganisms (GCM) 10K type strain sequencing project: providing services to taxonomists for standard genome sequencing and annotation.</title>
        <authorList>
            <consortium name="The Broad Institute Genomics Platform"/>
            <consortium name="The Broad Institute Genome Sequencing Center for Infectious Disease"/>
            <person name="Wu L."/>
            <person name="Ma J."/>
        </authorList>
    </citation>
    <scope>NUCLEOTIDE SEQUENCE [LARGE SCALE GENOMIC DNA]</scope>
    <source>
        <strain evidence="5">CGMCC 1.8859</strain>
    </source>
</reference>
<dbReference type="InterPro" id="IPR036188">
    <property type="entry name" value="FAD/NAD-bd_sf"/>
</dbReference>
<organism evidence="4 5">
    <name type="scientific">Silvimonas iriomotensis</name>
    <dbReference type="NCBI Taxonomy" id="449662"/>
    <lineage>
        <taxon>Bacteria</taxon>
        <taxon>Pseudomonadati</taxon>
        <taxon>Pseudomonadota</taxon>
        <taxon>Betaproteobacteria</taxon>
        <taxon>Neisseriales</taxon>
        <taxon>Chitinibacteraceae</taxon>
        <taxon>Silvimonas</taxon>
    </lineage>
</organism>
<dbReference type="InterPro" id="IPR000595">
    <property type="entry name" value="cNMP-bd_dom"/>
</dbReference>
<protein>
    <submittedName>
        <fullName evidence="4">Thioredoxin reductase</fullName>
    </submittedName>
</protein>
<dbReference type="PRINTS" id="PR00368">
    <property type="entry name" value="FADPNR"/>
</dbReference>
<dbReference type="PROSITE" id="PS50042">
    <property type="entry name" value="CNMP_BINDING_3"/>
    <property type="match status" value="1"/>
</dbReference>
<dbReference type="InterPro" id="IPR023753">
    <property type="entry name" value="FAD/NAD-binding_dom"/>
</dbReference>
<dbReference type="InterPro" id="IPR018490">
    <property type="entry name" value="cNMP-bd_dom_sf"/>
</dbReference>
<gene>
    <name evidence="4" type="ORF">GCM10010970_25080</name>
</gene>
<dbReference type="Gene3D" id="3.50.50.60">
    <property type="entry name" value="FAD/NAD(P)-binding domain"/>
    <property type="match status" value="2"/>
</dbReference>
<name>A0ABQ2PB19_9NEIS</name>
<dbReference type="PANTHER" id="PTHR48105">
    <property type="entry name" value="THIOREDOXIN REDUCTASE 1-RELATED-RELATED"/>
    <property type="match status" value="1"/>
</dbReference>
<evidence type="ECO:0000256" key="1">
    <source>
        <dbReference type="ARBA" id="ARBA00022630"/>
    </source>
</evidence>
<dbReference type="SUPFAM" id="SSF51905">
    <property type="entry name" value="FAD/NAD(P)-binding domain"/>
    <property type="match status" value="1"/>
</dbReference>
<dbReference type="Pfam" id="PF07992">
    <property type="entry name" value="Pyr_redox_2"/>
    <property type="match status" value="1"/>
</dbReference>
<sequence>MTALTQAAVSVAEPTLPANEILEGSGDAPFSPLESRHHQRFPKLTEQEVERMRRFGEIREYPAQAMMFEIGQPGPGLFVILSGRVRIISRDGLGHSTIIIEQGPFEFAAEVAQLSGKPSLADGLTLEPVTALLLPPHQLRALLVAEAELGERIMRALILRRVGLLERGRGLVLVGGEANNKLHALQSFLRRNAYPHTIMEAETDPDIVDLLARISVRPSDFPLVICPDGNVLRAPDEGQLASHLGLLPEFDPGHVYDVVVVGAGPAGLAASVYAASEGLSVAVFDCRAPGGQAGASSRIENYLGFPTGISGQALAGRAFVQAQKFGAHVAIPLAIKTLHCDRTPIELELDDGRCIATHTVVIASGAVYRRPQIHQLCRFEGRGVYYWASPVEAKLCRDEEVILVGGGNSAGQAAVFLAAHTAKVHVLIRAPSLEASMSRYLIERLAALPNVELHPYSEITGLDGDEHGLATVEVRTRRAGKESTTTMPVHHVFLFIGADPNTSWLRDCAVKIDAKGFVPTGLDAVADGQIPAFALETSVKGVFAIGDVRSGSVKRVAAAVGEGAAVVAQIHAFLAQHRAAIAAAR</sequence>
<evidence type="ECO:0000259" key="3">
    <source>
        <dbReference type="PROSITE" id="PS50042"/>
    </source>
</evidence>
<dbReference type="CDD" id="cd00038">
    <property type="entry name" value="CAP_ED"/>
    <property type="match status" value="1"/>
</dbReference>
<comment type="caution">
    <text evidence="4">The sequence shown here is derived from an EMBL/GenBank/DDBJ whole genome shotgun (WGS) entry which is preliminary data.</text>
</comment>
<proteinExistence type="predicted"/>
<dbReference type="RefSeq" id="WP_188704705.1">
    <property type="nucleotide sequence ID" value="NZ_BMLX01000003.1"/>
</dbReference>